<dbReference type="Proteomes" id="UP000518300">
    <property type="component" value="Unassembled WGS sequence"/>
</dbReference>
<dbReference type="Gene3D" id="2.60.40.10">
    <property type="entry name" value="Immunoglobulins"/>
    <property type="match status" value="1"/>
</dbReference>
<proteinExistence type="predicted"/>
<dbReference type="AlphaFoldDB" id="A0A848LLV2"/>
<accession>A0A848LLV2</accession>
<evidence type="ECO:0000313" key="3">
    <source>
        <dbReference type="Proteomes" id="UP000518300"/>
    </source>
</evidence>
<organism evidence="2 3">
    <name type="scientific">Pyxidicoccus fallax</name>
    <dbReference type="NCBI Taxonomy" id="394095"/>
    <lineage>
        <taxon>Bacteria</taxon>
        <taxon>Pseudomonadati</taxon>
        <taxon>Myxococcota</taxon>
        <taxon>Myxococcia</taxon>
        <taxon>Myxococcales</taxon>
        <taxon>Cystobacterineae</taxon>
        <taxon>Myxococcaceae</taxon>
        <taxon>Pyxidicoccus</taxon>
    </lineage>
</organism>
<keyword evidence="1" id="KW-0732">Signal</keyword>
<keyword evidence="3" id="KW-1185">Reference proteome</keyword>
<dbReference type="SUPFAM" id="SSF53474">
    <property type="entry name" value="alpha/beta-Hydrolases"/>
    <property type="match status" value="1"/>
</dbReference>
<dbReference type="InterPro" id="IPR050955">
    <property type="entry name" value="Plant_Biomass_Hydrol_Est"/>
</dbReference>
<gene>
    <name evidence="2" type="ORF">HG543_28360</name>
</gene>
<reference evidence="2 3" key="1">
    <citation type="submission" date="2020-04" db="EMBL/GenBank/DDBJ databases">
        <title>Draft genome of Pyxidicoccus fallax type strain.</title>
        <authorList>
            <person name="Whitworth D.E."/>
        </authorList>
    </citation>
    <scope>NUCLEOTIDE SEQUENCE [LARGE SCALE GENOMIC DNA]</scope>
    <source>
        <strain evidence="2 3">DSM 14698</strain>
    </source>
</reference>
<dbReference type="PANTHER" id="PTHR43037">
    <property type="entry name" value="UNNAMED PRODUCT-RELATED"/>
    <property type="match status" value="1"/>
</dbReference>
<dbReference type="EMBL" id="JABBJJ010000152">
    <property type="protein sequence ID" value="NMO18748.1"/>
    <property type="molecule type" value="Genomic_DNA"/>
</dbReference>
<dbReference type="Gene3D" id="3.40.50.1820">
    <property type="entry name" value="alpha/beta hydrolase"/>
    <property type="match status" value="1"/>
</dbReference>
<protein>
    <submittedName>
        <fullName evidence="2">Uncharacterized protein</fullName>
    </submittedName>
</protein>
<evidence type="ECO:0000313" key="2">
    <source>
        <dbReference type="EMBL" id="NMO18748.1"/>
    </source>
</evidence>
<sequence>MALPTSPTRQLRSWSLRLLSSLALLTLTLPGVTWAATASDFVARTGPDGGLPYRLLVPAGYAPTQKYPLILFFHGADQFGTDNQKQLDHNANGALALVSDAAQAAAPVFMVAPQAPSRGGFRDGAVREQVQDILDQLVQEFPGIDVDRLYITGLSQGGAATWDYLFASPHTFAAAIPMSQGGGDTTRGATVAHLPIWVFHAANDTTVRVASSDAIVNAVRAAGGSVIFTRYAQGEHGIWPVAYARPGLREWLLSQRRGVPSTVGPRLVITAPTDGPTFTTTAASVALAGVADGGPSAVTQVTWKNGRKCGGTLTGTAAGTTAWSTAALGLQNGATHSLAVEAQSPSGSDAYGGVTTFNDVLTVTRGVDAPPTVSITGPTTAATWTTTAPTLTLSGRAADATGVCKVTWTNDRGGSGTATGATTWSANVSLQPGTNLLTVTAWDGAEQTTSDTLVVTYSAPAEQDVVFAQDFQSSFAVADHVNASAPDQGQFNDVGAEAQGGAWSITPGGRLQLARTGSSATDNDASLTRHTDLAGPPSVLHLRFSLAVSGWTASTYQSAACVLEVGRISSVLDGNTALPATDLFQALSVQGKGPGGFAFVVNGTQSASFLADGTVYVVSYLLNRSGASRSYLGLDGSSRTLDADHVALWVDGVPLFDNVPAAAGATSALSDFRLRWSQPENGTWLLDDFVVRSALPR</sequence>
<dbReference type="PANTHER" id="PTHR43037:SF1">
    <property type="entry name" value="BLL1128 PROTEIN"/>
    <property type="match status" value="1"/>
</dbReference>
<evidence type="ECO:0000256" key="1">
    <source>
        <dbReference type="ARBA" id="ARBA00022729"/>
    </source>
</evidence>
<comment type="caution">
    <text evidence="2">The sequence shown here is derived from an EMBL/GenBank/DDBJ whole genome shotgun (WGS) entry which is preliminary data.</text>
</comment>
<dbReference type="InterPro" id="IPR013783">
    <property type="entry name" value="Ig-like_fold"/>
</dbReference>
<dbReference type="RefSeq" id="WP_169348013.1">
    <property type="nucleotide sequence ID" value="NZ_JABBJJ010000152.1"/>
</dbReference>
<dbReference type="InterPro" id="IPR029058">
    <property type="entry name" value="AB_hydrolase_fold"/>
</dbReference>
<name>A0A848LLV2_9BACT</name>
<dbReference type="Pfam" id="PF17957">
    <property type="entry name" value="Big_7"/>
    <property type="match status" value="1"/>
</dbReference>